<comment type="catalytic activity">
    <reaction evidence="2">
        <text>2 GTP = 3',3'-c-di-GMP + 2 diphosphate</text>
        <dbReference type="Rhea" id="RHEA:24898"/>
        <dbReference type="ChEBI" id="CHEBI:33019"/>
        <dbReference type="ChEBI" id="CHEBI:37565"/>
        <dbReference type="ChEBI" id="CHEBI:58805"/>
        <dbReference type="EC" id="2.7.7.65"/>
    </reaction>
</comment>
<dbReference type="GO" id="GO:0052621">
    <property type="term" value="F:diguanylate cyclase activity"/>
    <property type="evidence" value="ECO:0007669"/>
    <property type="project" value="UniProtKB-EC"/>
</dbReference>
<dbReference type="AlphaFoldDB" id="A0A2Z5G884"/>
<dbReference type="Gene3D" id="3.30.70.270">
    <property type="match status" value="1"/>
</dbReference>
<feature type="domain" description="GGDEF" evidence="5">
    <location>
        <begin position="360"/>
        <end position="488"/>
    </location>
</feature>
<dbReference type="OrthoDB" id="9759607at2"/>
<dbReference type="EC" id="2.7.7.65" evidence="1"/>
<evidence type="ECO:0000259" key="4">
    <source>
        <dbReference type="PROSITE" id="PS50112"/>
    </source>
</evidence>
<dbReference type="Proteomes" id="UP000253606">
    <property type="component" value="Chromosome"/>
</dbReference>
<dbReference type="InterPro" id="IPR000014">
    <property type="entry name" value="PAS"/>
</dbReference>
<organism evidence="6 7">
    <name type="scientific">Acidisarcina polymorpha</name>
    <dbReference type="NCBI Taxonomy" id="2211140"/>
    <lineage>
        <taxon>Bacteria</taxon>
        <taxon>Pseudomonadati</taxon>
        <taxon>Acidobacteriota</taxon>
        <taxon>Terriglobia</taxon>
        <taxon>Terriglobales</taxon>
        <taxon>Acidobacteriaceae</taxon>
        <taxon>Acidisarcina</taxon>
    </lineage>
</organism>
<proteinExistence type="predicted"/>
<dbReference type="PANTHER" id="PTHR45138">
    <property type="entry name" value="REGULATORY COMPONENTS OF SENSORY TRANSDUCTION SYSTEM"/>
    <property type="match status" value="1"/>
</dbReference>
<dbReference type="SMART" id="SM00091">
    <property type="entry name" value="PAS"/>
    <property type="match status" value="1"/>
</dbReference>
<dbReference type="Pfam" id="PF00990">
    <property type="entry name" value="GGDEF"/>
    <property type="match status" value="1"/>
</dbReference>
<evidence type="ECO:0000313" key="6">
    <source>
        <dbReference type="EMBL" id="AXC14914.1"/>
    </source>
</evidence>
<keyword evidence="7" id="KW-1185">Reference proteome</keyword>
<dbReference type="EMBL" id="CP030840">
    <property type="protein sequence ID" value="AXC14914.1"/>
    <property type="molecule type" value="Genomic_DNA"/>
</dbReference>
<dbReference type="Pfam" id="PF08448">
    <property type="entry name" value="PAS_4"/>
    <property type="match status" value="1"/>
</dbReference>
<dbReference type="CDD" id="cd00130">
    <property type="entry name" value="PAS"/>
    <property type="match status" value="1"/>
</dbReference>
<dbReference type="InterPro" id="IPR029787">
    <property type="entry name" value="Nucleotide_cyclase"/>
</dbReference>
<dbReference type="InterPro" id="IPR013656">
    <property type="entry name" value="PAS_4"/>
</dbReference>
<feature type="coiled-coil region" evidence="3">
    <location>
        <begin position="305"/>
        <end position="332"/>
    </location>
</feature>
<dbReference type="NCBIfam" id="TIGR00229">
    <property type="entry name" value="sensory_box"/>
    <property type="match status" value="1"/>
</dbReference>
<evidence type="ECO:0000313" key="7">
    <source>
        <dbReference type="Proteomes" id="UP000253606"/>
    </source>
</evidence>
<dbReference type="SMART" id="SM00267">
    <property type="entry name" value="GGDEF"/>
    <property type="match status" value="1"/>
</dbReference>
<evidence type="ECO:0000256" key="3">
    <source>
        <dbReference type="SAM" id="Coils"/>
    </source>
</evidence>
<dbReference type="RefSeq" id="WP_114209586.1">
    <property type="nucleotide sequence ID" value="NZ_CP030840.1"/>
</dbReference>
<dbReference type="InterPro" id="IPR000160">
    <property type="entry name" value="GGDEF_dom"/>
</dbReference>
<dbReference type="FunFam" id="3.30.70.270:FF:000001">
    <property type="entry name" value="Diguanylate cyclase domain protein"/>
    <property type="match status" value="1"/>
</dbReference>
<dbReference type="SUPFAM" id="SSF55073">
    <property type="entry name" value="Nucleotide cyclase"/>
    <property type="match status" value="1"/>
</dbReference>
<gene>
    <name evidence="6" type="ORF">ACPOL_5668</name>
</gene>
<dbReference type="SMART" id="SM00065">
    <property type="entry name" value="GAF"/>
    <property type="match status" value="1"/>
</dbReference>
<dbReference type="Gene3D" id="3.30.450.40">
    <property type="match status" value="1"/>
</dbReference>
<protein>
    <recommendedName>
        <fullName evidence="1">diguanylate cyclase</fullName>
        <ecNumber evidence="1">2.7.7.65</ecNumber>
    </recommendedName>
</protein>
<evidence type="ECO:0000256" key="1">
    <source>
        <dbReference type="ARBA" id="ARBA00012528"/>
    </source>
</evidence>
<evidence type="ECO:0000259" key="5">
    <source>
        <dbReference type="PROSITE" id="PS50887"/>
    </source>
</evidence>
<name>A0A2Z5G884_9BACT</name>
<dbReference type="PANTHER" id="PTHR45138:SF9">
    <property type="entry name" value="DIGUANYLATE CYCLASE DGCM-RELATED"/>
    <property type="match status" value="1"/>
</dbReference>
<dbReference type="PROSITE" id="PS50887">
    <property type="entry name" value="GGDEF"/>
    <property type="match status" value="1"/>
</dbReference>
<dbReference type="InterPro" id="IPR029016">
    <property type="entry name" value="GAF-like_dom_sf"/>
</dbReference>
<dbReference type="NCBIfam" id="TIGR00254">
    <property type="entry name" value="GGDEF"/>
    <property type="match status" value="1"/>
</dbReference>
<dbReference type="KEGG" id="abas:ACPOL_5668"/>
<accession>A0A2Z5G884</accession>
<dbReference type="InterPro" id="IPR043128">
    <property type="entry name" value="Rev_trsase/Diguanyl_cyclase"/>
</dbReference>
<feature type="domain" description="PAS" evidence="4">
    <location>
        <begin position="189"/>
        <end position="235"/>
    </location>
</feature>
<keyword evidence="3" id="KW-0175">Coiled coil</keyword>
<dbReference type="CDD" id="cd01949">
    <property type="entry name" value="GGDEF"/>
    <property type="match status" value="1"/>
</dbReference>
<dbReference type="Gene3D" id="3.30.450.20">
    <property type="entry name" value="PAS domain"/>
    <property type="match status" value="1"/>
</dbReference>
<sequence length="488" mass="54918">MQRIPALPQNLPQNELERLRVLEETELLDSGHEDEFDNLVRLASVICETPIALVTLVDSQRQWFKASIGMEVRETPREVAFCAHTIAQDDLMLVEDATRDTRFADNPLVTGDPGIRFYAGVPLELMDGVRLGSLCVIDRKPRVLSDAQIEALRLLAEQAVKQISMRRFQALWRRSAVQGKLIQEELRASQGLFHAFMDSSPFLALMKDAEGRIVYYNQRCADRFHISREEWLGKTDSELWPMKTAATLRANDLSVLRQWKMLTFDEEADPGEGGSSAHWRSYKFPFKDSHGQEYVAGLAVDIAAEKYAERQLQNSQRALEEANEKLRALAVTDGLTNLLNRRAFDAALEAELSTAIRYSRPLSLMIIDVDNFKSVNDTLGHDRGDLVLKSVAEIMKKSFRASDTVARFGGEEFSVLLPSTTRQAASEAAERLRLAVTDCGVDDRFITISIGVSTLVEAETWTKEEFIHRADSALYKAKCEGKNQVCLS</sequence>
<dbReference type="PROSITE" id="PS50112">
    <property type="entry name" value="PAS"/>
    <property type="match status" value="1"/>
</dbReference>
<dbReference type="SUPFAM" id="SSF55781">
    <property type="entry name" value="GAF domain-like"/>
    <property type="match status" value="1"/>
</dbReference>
<evidence type="ECO:0000256" key="2">
    <source>
        <dbReference type="ARBA" id="ARBA00034247"/>
    </source>
</evidence>
<dbReference type="SUPFAM" id="SSF55785">
    <property type="entry name" value="PYP-like sensor domain (PAS domain)"/>
    <property type="match status" value="1"/>
</dbReference>
<reference evidence="6 7" key="1">
    <citation type="journal article" date="2018" name="Front. Microbiol.">
        <title>Hydrolytic Capabilities as a Key to Environmental Success: Chitinolytic and Cellulolytic Acidobacteria From Acidic Sub-arctic Soils and Boreal Peatlands.</title>
        <authorList>
            <person name="Belova S.E."/>
            <person name="Ravin N.V."/>
            <person name="Pankratov T.A."/>
            <person name="Rakitin A.L."/>
            <person name="Ivanova A.A."/>
            <person name="Beletsky A.V."/>
            <person name="Mardanov A.V."/>
            <person name="Sinninghe Damste J.S."/>
            <person name="Dedysh S.N."/>
        </authorList>
    </citation>
    <scope>NUCLEOTIDE SEQUENCE [LARGE SCALE GENOMIC DNA]</scope>
    <source>
        <strain evidence="6 7">SBC82</strain>
    </source>
</reference>
<dbReference type="InterPro" id="IPR035965">
    <property type="entry name" value="PAS-like_dom_sf"/>
</dbReference>
<dbReference type="Pfam" id="PF01590">
    <property type="entry name" value="GAF"/>
    <property type="match status" value="1"/>
</dbReference>
<dbReference type="InterPro" id="IPR050469">
    <property type="entry name" value="Diguanylate_Cyclase"/>
</dbReference>
<dbReference type="InterPro" id="IPR003018">
    <property type="entry name" value="GAF"/>
</dbReference>